<comment type="caution">
    <text evidence="1">The sequence shown here is derived from an EMBL/GenBank/DDBJ whole genome shotgun (WGS) entry which is preliminary data.</text>
</comment>
<dbReference type="Proteomes" id="UP000192722">
    <property type="component" value="Unassembled WGS sequence"/>
</dbReference>
<keyword evidence="2" id="KW-1185">Reference proteome</keyword>
<proteinExistence type="predicted"/>
<dbReference type="RefSeq" id="WP_084982877.1">
    <property type="nucleotide sequence ID" value="NZ_CBCSCF010000002.1"/>
</dbReference>
<organism evidence="1 2">
    <name type="scientific">Rouxiella silvae</name>
    <dbReference type="NCBI Taxonomy" id="1646373"/>
    <lineage>
        <taxon>Bacteria</taxon>
        <taxon>Pseudomonadati</taxon>
        <taxon>Pseudomonadota</taxon>
        <taxon>Gammaproteobacteria</taxon>
        <taxon>Enterobacterales</taxon>
        <taxon>Yersiniaceae</taxon>
        <taxon>Rouxiella</taxon>
    </lineage>
</organism>
<accession>A0ABX3U241</accession>
<reference evidence="1 2" key="1">
    <citation type="journal article" date="2017" name="Int. J. Syst. Evol. Microbiol.">
        <title>Rouxiella badensis sp. nov. and Rouxiella silvae sp. nov. isolated from peat bog soil in Germany and emendation of the genus description.</title>
        <authorList>
            <person name="Le Fleche-Mateos A."/>
            <person name="Kugler J.H."/>
            <person name="Hansen S.H."/>
            <person name="Syldatk C."/>
            <person name="Hausmann R."/>
            <person name="Lomprez F."/>
            <person name="Vandenbogaert M."/>
            <person name="Manuguerra J.C."/>
            <person name="Grimont P.A."/>
        </authorList>
    </citation>
    <scope>NUCLEOTIDE SEQUENCE [LARGE SCALE GENOMIC DNA]</scope>
    <source>
        <strain evidence="1 2">213</strain>
    </source>
</reference>
<protein>
    <submittedName>
        <fullName evidence="1">Uncharacterized protein</fullName>
    </submittedName>
</protein>
<sequence length="96" mass="10791">MNQLMFTAPTNGLSSAPFYIAANCVLNIYELRQKHGKRVCDQNTPAEIEWAVEQLNYLAGVAAYSGSKEAIAIRNAADIWKRYEKKPDLFPIEIEA</sequence>
<gene>
    <name evidence="1" type="ORF">BS639_08875</name>
</gene>
<dbReference type="EMBL" id="MRWD01000017">
    <property type="protein sequence ID" value="ORJ21569.1"/>
    <property type="molecule type" value="Genomic_DNA"/>
</dbReference>
<evidence type="ECO:0000313" key="2">
    <source>
        <dbReference type="Proteomes" id="UP000192722"/>
    </source>
</evidence>
<evidence type="ECO:0000313" key="1">
    <source>
        <dbReference type="EMBL" id="ORJ21569.1"/>
    </source>
</evidence>
<name>A0ABX3U241_9GAMM</name>